<reference evidence="3" key="1">
    <citation type="submission" date="2013-11" db="EMBL/GenBank/DDBJ databases">
        <title>Genome sequence of the fusiform rust pathogen reveals effectors for host alternation and coevolution with pine.</title>
        <authorList>
            <consortium name="DOE Joint Genome Institute"/>
            <person name="Smith K."/>
            <person name="Pendleton A."/>
            <person name="Kubisiak T."/>
            <person name="Anderson C."/>
            <person name="Salamov A."/>
            <person name="Aerts A."/>
            <person name="Riley R."/>
            <person name="Clum A."/>
            <person name="Lindquist E."/>
            <person name="Ence D."/>
            <person name="Campbell M."/>
            <person name="Kronenberg Z."/>
            <person name="Feau N."/>
            <person name="Dhillon B."/>
            <person name="Hamelin R."/>
            <person name="Burleigh J."/>
            <person name="Smith J."/>
            <person name="Yandell M."/>
            <person name="Nelson C."/>
            <person name="Grigoriev I."/>
            <person name="Davis J."/>
        </authorList>
    </citation>
    <scope>NUCLEOTIDE SEQUENCE</scope>
    <source>
        <strain evidence="3">G11</strain>
    </source>
</reference>
<comment type="caution">
    <text evidence="3">The sequence shown here is derived from an EMBL/GenBank/DDBJ whole genome shotgun (WGS) entry which is preliminary data.</text>
</comment>
<feature type="chain" id="PRO_5040451390" description="Transmembrane protein" evidence="2">
    <location>
        <begin position="34"/>
        <end position="234"/>
    </location>
</feature>
<evidence type="ECO:0008006" key="5">
    <source>
        <dbReference type="Google" id="ProtNLM"/>
    </source>
</evidence>
<accession>A0A9P6NTN1</accession>
<sequence>MQARPCPPGASFKRLPIVYMILLLHLYVPHCSSRPLFSGLLSTSRGLGTATSGFKTGTSTLPKISKAATGMSKTGAEVGKSTGSSLRGAGNVKSAVRGNQVLKGKGGVGDLAAKLSEDGAAKAAKKKVTQTKMKTRLTRLIRGLERKFKLAIARLKVLQAKLRTKMPGQKTTLGNKLSNHAKVRLAQFNVAKQKTLNEVAQFVEQNGPKIKEIFGSARSSKEAKTSRVAPTPGP</sequence>
<evidence type="ECO:0000256" key="1">
    <source>
        <dbReference type="SAM" id="MobiDB-lite"/>
    </source>
</evidence>
<proteinExistence type="predicted"/>
<dbReference type="AlphaFoldDB" id="A0A9P6NTN1"/>
<dbReference type="EMBL" id="MU167210">
    <property type="protein sequence ID" value="KAG0152038.1"/>
    <property type="molecule type" value="Genomic_DNA"/>
</dbReference>
<keyword evidence="4" id="KW-1185">Reference proteome</keyword>
<dbReference type="Proteomes" id="UP000886653">
    <property type="component" value="Unassembled WGS sequence"/>
</dbReference>
<feature type="region of interest" description="Disordered" evidence="1">
    <location>
        <begin position="213"/>
        <end position="234"/>
    </location>
</feature>
<protein>
    <recommendedName>
        <fullName evidence="5">Transmembrane protein</fullName>
    </recommendedName>
</protein>
<evidence type="ECO:0000313" key="3">
    <source>
        <dbReference type="EMBL" id="KAG0152038.1"/>
    </source>
</evidence>
<evidence type="ECO:0000313" key="4">
    <source>
        <dbReference type="Proteomes" id="UP000886653"/>
    </source>
</evidence>
<keyword evidence="2" id="KW-0732">Signal</keyword>
<organism evidence="3 4">
    <name type="scientific">Cronartium quercuum f. sp. fusiforme G11</name>
    <dbReference type="NCBI Taxonomy" id="708437"/>
    <lineage>
        <taxon>Eukaryota</taxon>
        <taxon>Fungi</taxon>
        <taxon>Dikarya</taxon>
        <taxon>Basidiomycota</taxon>
        <taxon>Pucciniomycotina</taxon>
        <taxon>Pucciniomycetes</taxon>
        <taxon>Pucciniales</taxon>
        <taxon>Coleosporiaceae</taxon>
        <taxon>Cronartium</taxon>
    </lineage>
</organism>
<feature type="signal peptide" evidence="2">
    <location>
        <begin position="1"/>
        <end position="33"/>
    </location>
</feature>
<gene>
    <name evidence="3" type="ORF">CROQUDRAFT_86256</name>
</gene>
<name>A0A9P6NTN1_9BASI</name>
<evidence type="ECO:0000256" key="2">
    <source>
        <dbReference type="SAM" id="SignalP"/>
    </source>
</evidence>